<proteinExistence type="predicted"/>
<comment type="caution">
    <text evidence="1">The sequence shown here is derived from an EMBL/GenBank/DDBJ whole genome shotgun (WGS) entry which is preliminary data.</text>
</comment>
<evidence type="ECO:0000313" key="2">
    <source>
        <dbReference type="Proteomes" id="UP000193689"/>
    </source>
</evidence>
<accession>A0A1Y2EKI9</accession>
<dbReference type="GeneID" id="63774133"/>
<evidence type="ECO:0000313" key="1">
    <source>
        <dbReference type="EMBL" id="ORY72049.1"/>
    </source>
</evidence>
<dbReference type="InParanoid" id="A0A1Y2EKI9"/>
<protein>
    <submittedName>
        <fullName evidence="1">Uncharacterized protein</fullName>
    </submittedName>
</protein>
<reference evidence="1 2" key="1">
    <citation type="submission" date="2016-07" db="EMBL/GenBank/DDBJ databases">
        <title>Pervasive Adenine N6-methylation of Active Genes in Fungi.</title>
        <authorList>
            <consortium name="DOE Joint Genome Institute"/>
            <person name="Mondo S.J."/>
            <person name="Dannebaum R.O."/>
            <person name="Kuo R.C."/>
            <person name="Labutti K."/>
            <person name="Haridas S."/>
            <person name="Kuo A."/>
            <person name="Salamov A."/>
            <person name="Ahrendt S.R."/>
            <person name="Lipzen A."/>
            <person name="Sullivan W."/>
            <person name="Andreopoulos W.B."/>
            <person name="Clum A."/>
            <person name="Lindquist E."/>
            <person name="Daum C."/>
            <person name="Ramamoorthy G.K."/>
            <person name="Gryganskyi A."/>
            <person name="Culley D."/>
            <person name="Magnuson J.K."/>
            <person name="James T.Y."/>
            <person name="O'Malley M.A."/>
            <person name="Stajich J.E."/>
            <person name="Spatafora J.W."/>
            <person name="Visel A."/>
            <person name="Grigoriev I.V."/>
        </authorList>
    </citation>
    <scope>NUCLEOTIDE SEQUENCE [LARGE SCALE GENOMIC DNA]</scope>
    <source>
        <strain evidence="1 2">CBS 129021</strain>
    </source>
</reference>
<organism evidence="1 2">
    <name type="scientific">Pseudomassariella vexata</name>
    <dbReference type="NCBI Taxonomy" id="1141098"/>
    <lineage>
        <taxon>Eukaryota</taxon>
        <taxon>Fungi</taxon>
        <taxon>Dikarya</taxon>
        <taxon>Ascomycota</taxon>
        <taxon>Pezizomycotina</taxon>
        <taxon>Sordariomycetes</taxon>
        <taxon>Xylariomycetidae</taxon>
        <taxon>Amphisphaeriales</taxon>
        <taxon>Pseudomassariaceae</taxon>
        <taxon>Pseudomassariella</taxon>
    </lineage>
</organism>
<dbReference type="EMBL" id="MCFJ01000001">
    <property type="protein sequence ID" value="ORY72049.1"/>
    <property type="molecule type" value="Genomic_DNA"/>
</dbReference>
<dbReference type="AlphaFoldDB" id="A0A1Y2EKI9"/>
<dbReference type="Proteomes" id="UP000193689">
    <property type="component" value="Unassembled WGS sequence"/>
</dbReference>
<dbReference type="RefSeq" id="XP_040721641.1">
    <property type="nucleotide sequence ID" value="XM_040857921.1"/>
</dbReference>
<gene>
    <name evidence="1" type="ORF">BCR38DRAFT_405057</name>
</gene>
<name>A0A1Y2EKI9_9PEZI</name>
<keyword evidence="2" id="KW-1185">Reference proteome</keyword>
<sequence length="211" mass="23695">MVPCKGSRTVIPPRLGLRCAVVKRTLGGRPRSRQGTTAHYAWGQRGYRVDKRRALDALFIVILEETCQEHFVDIPIGMIGVNYVSARTTRFEERLRDGLIHQIGSPTEMVVQAIKPANSFWVMTEADELDTYGASSRSAVGLVTLPARLIPVDETGEVAVEVFLAIFLPQAVSQDHLLQEIILFLILLRLESKRLVSFRKYQFHAVVVIPQ</sequence>